<accession>A0AAV9XVE5</accession>
<feature type="region of interest" description="Disordered" evidence="1">
    <location>
        <begin position="353"/>
        <end position="392"/>
    </location>
</feature>
<protein>
    <submittedName>
        <fullName evidence="2">Uncharacterized protein</fullName>
    </submittedName>
</protein>
<name>A0AAV9XVE5_9CRYT</name>
<comment type="caution">
    <text evidence="2">The sequence shown here is derived from an EMBL/GenBank/DDBJ whole genome shotgun (WGS) entry which is preliminary data.</text>
</comment>
<feature type="region of interest" description="Disordered" evidence="1">
    <location>
        <begin position="1070"/>
        <end position="1117"/>
    </location>
</feature>
<keyword evidence="3" id="KW-1185">Reference proteome</keyword>
<dbReference type="Proteomes" id="UP001311799">
    <property type="component" value="Unassembled WGS sequence"/>
</dbReference>
<gene>
    <name evidence="2" type="ORF">RS030_2306</name>
</gene>
<evidence type="ECO:0000313" key="3">
    <source>
        <dbReference type="Proteomes" id="UP001311799"/>
    </source>
</evidence>
<reference evidence="2 3" key="1">
    <citation type="submission" date="2023-10" db="EMBL/GenBank/DDBJ databases">
        <title>Comparative genomics analysis reveals potential genetic determinants of host preference in Cryptosporidium xiaoi.</title>
        <authorList>
            <person name="Xiao L."/>
            <person name="Li J."/>
        </authorList>
    </citation>
    <scope>NUCLEOTIDE SEQUENCE [LARGE SCALE GENOMIC DNA]</scope>
    <source>
        <strain evidence="2 3">52996</strain>
    </source>
</reference>
<feature type="compositionally biased region" description="Polar residues" evidence="1">
    <location>
        <begin position="363"/>
        <end position="390"/>
    </location>
</feature>
<dbReference type="EMBL" id="JAWDEY010000022">
    <property type="protein sequence ID" value="KAK6588735.1"/>
    <property type="molecule type" value="Genomic_DNA"/>
</dbReference>
<evidence type="ECO:0000256" key="1">
    <source>
        <dbReference type="SAM" id="MobiDB-lite"/>
    </source>
</evidence>
<organism evidence="2 3">
    <name type="scientific">Cryptosporidium xiaoi</name>
    <dbReference type="NCBI Taxonomy" id="659607"/>
    <lineage>
        <taxon>Eukaryota</taxon>
        <taxon>Sar</taxon>
        <taxon>Alveolata</taxon>
        <taxon>Apicomplexa</taxon>
        <taxon>Conoidasida</taxon>
        <taxon>Coccidia</taxon>
        <taxon>Eucoccidiorida</taxon>
        <taxon>Eimeriorina</taxon>
        <taxon>Cryptosporidiidae</taxon>
        <taxon>Cryptosporidium</taxon>
    </lineage>
</organism>
<dbReference type="AlphaFoldDB" id="A0AAV9XVE5"/>
<sequence length="1117" mass="121890">MENTNINSFGGFGTNNCDAGMNIFNNNVSGTGNGNSMLNNNYQQNNYGGISNAIQHDNIQQFHFSPGIINNGTNNTGIIQNNGIAPGINCLLPQQLIAGNPQLYPYLYNNHLNNPLFSSSIPSLPQHGVNKGDGFVTGIENQDSFSTVVADSGIKNVSEDEDKSGRLKAAAAAQMIMNEINKNRFQSQLVYEGGCVGVNSSTGKNCAIGNEGHAQMLQRQLQFGGIVSNNNSLNQIGTSGNNDNNINGINACDNGNINSNQALISSFNTGEDANLVAGGIFGHGLVGNNMAIPTPFGLFPFIPKLCNYQIQDQIQNQYYQQLLQEQLQQVQRYIQNLQNLQNSNFVASNDLPTGGEIGRGGKNDSNASNIFGSSINLDTNKQKENGSVQTTEDDIKIDASENKEERVPLDLSNPLVQQQIQQMVMTGGAGVTVGNQILGVNHNNSQSQQNIYNQMHLYSLVQRQMLQKQQQIKELALNSANNQQIKNGVGVVPGSVSIPIKGVQAMQNIQNSLGLQQLIACYNNKAIGSDLQITQGFNKGSLNYNSELKNSENITFNVNSVPALAIQNNGDNQYQTKYVDDPGKSKTSYYDPAIGDELRAVLGLSASAIRGIKTNKNTQGKVGSGVDVENNVSNFVEGNNSCTSRNIIDSLDIGGTEFGKLKDTSIELSLINETYERKSTAQNSRKAYRKISNRGISKNSSKHQASNLLSIIENEQLSKMVTGKAKDENSKNMIENIDITNNKISSIVNGDKTRSNNSDNFVSQNELNRIEYLHFTVDTIPTLVKDYIPSFSGKFAFIPLPSIYDNANNGKQYTSNSSSSISASSIFFNWSKQNDIDSNTGSKKTILGLRSRRSKMVSSINADDSNVNTSSSRNSYYSSLNNDKLTTKNCDISSKLPNFLLNVLSSIRLMDSKDGFYCIKDVVGLKMVAKEKLISWMDMPCDMNKKKAKTGLGPNTRESLRKELKKQGEFFRLVSTKDEFLFDTKMINNYNSKPYICNFSTSDDVDNEAGITNNTLDSKLECEKGLLNNGDSILIKQDPEHSKRDFNNCSVNNNFTPSVELQGVVSTSVSSSTIGAGSPARWMSGSLPSTDNSDLSGNRSKVVINNEHESDINFGAK</sequence>
<evidence type="ECO:0000313" key="2">
    <source>
        <dbReference type="EMBL" id="KAK6588735.1"/>
    </source>
</evidence>
<feature type="compositionally biased region" description="Polar residues" evidence="1">
    <location>
        <begin position="1086"/>
        <end position="1099"/>
    </location>
</feature>
<proteinExistence type="predicted"/>